<evidence type="ECO:0000313" key="2">
    <source>
        <dbReference type="Proteomes" id="UP000491181"/>
    </source>
</evidence>
<dbReference type="GeneID" id="93047820"/>
<evidence type="ECO:0008006" key="3">
    <source>
        <dbReference type="Google" id="ProtNLM"/>
    </source>
</evidence>
<name>A0A7I9ZXH8_9BACE</name>
<dbReference type="RefSeq" id="WP_168355346.1">
    <property type="nucleotide sequence ID" value="NZ_BLLS01000002.1"/>
</dbReference>
<accession>A0A7I9ZXH8</accession>
<proteinExistence type="predicted"/>
<sequence length="50" mass="5532">MKKEKACYESLGACISELQGRLGLKNPEVYKAIGIGHSTYNDVKKGWMAD</sequence>
<comment type="caution">
    <text evidence="1">The sequence shown here is derived from an EMBL/GenBank/DDBJ whole genome shotgun (WGS) entry which is preliminary data.</text>
</comment>
<dbReference type="EMBL" id="BLLS01000002">
    <property type="protein sequence ID" value="GFH84845.1"/>
    <property type="molecule type" value="Genomic_DNA"/>
</dbReference>
<reference evidence="1 2" key="1">
    <citation type="journal article" date="2020" name="Microbiome">
        <title>Single-cell genomics of uncultured bacteria reveals dietary fiber responders in the mouse gut microbiota.</title>
        <authorList>
            <person name="Chijiiwa R."/>
            <person name="Hosokawa M."/>
            <person name="Kogawa M."/>
            <person name="Nishikawa Y."/>
            <person name="Ide K."/>
            <person name="Sakanashi C."/>
            <person name="Takahashi K."/>
            <person name="Takeyama H."/>
        </authorList>
    </citation>
    <scope>NUCLEOTIDE SEQUENCE [LARGE SCALE GENOMIC DNA]</scope>
    <source>
        <strain evidence="1">IMSAGC_001</strain>
    </source>
</reference>
<dbReference type="AlphaFoldDB" id="A0A7I9ZXH8"/>
<evidence type="ECO:0000313" key="1">
    <source>
        <dbReference type="EMBL" id="GFH84845.1"/>
    </source>
</evidence>
<dbReference type="Proteomes" id="UP000491181">
    <property type="component" value="Unassembled WGS sequence"/>
</dbReference>
<organism evidence="1 2">
    <name type="scientific">Bacteroides acidifaciens</name>
    <dbReference type="NCBI Taxonomy" id="85831"/>
    <lineage>
        <taxon>Bacteria</taxon>
        <taxon>Pseudomonadati</taxon>
        <taxon>Bacteroidota</taxon>
        <taxon>Bacteroidia</taxon>
        <taxon>Bacteroidales</taxon>
        <taxon>Bacteroidaceae</taxon>
        <taxon>Bacteroides</taxon>
    </lineage>
</organism>
<protein>
    <recommendedName>
        <fullName evidence="3">XRE family transcriptional regulator</fullName>
    </recommendedName>
</protein>
<gene>
    <name evidence="1" type="ORF">IMSAGC001_00240</name>
</gene>